<dbReference type="Proteomes" id="UP000253324">
    <property type="component" value="Unassembled WGS sequence"/>
</dbReference>
<name>A0A368YDT3_9HYPH</name>
<evidence type="ECO:0000313" key="1">
    <source>
        <dbReference type="EMBL" id="RCW78400.1"/>
    </source>
</evidence>
<gene>
    <name evidence="1" type="ORF">C7476_12516</name>
</gene>
<reference evidence="1 2" key="1">
    <citation type="submission" date="2018-07" db="EMBL/GenBank/DDBJ databases">
        <title>Genomic Encyclopedia of Type Strains, Phase III (KMG-III): the genomes of soil and plant-associated and newly described type strains.</title>
        <authorList>
            <person name="Whitman W."/>
        </authorList>
    </citation>
    <scope>NUCLEOTIDE SEQUENCE [LARGE SCALE GENOMIC DNA]</scope>
    <source>
        <strain evidence="1 2">31-25a</strain>
    </source>
</reference>
<protein>
    <submittedName>
        <fullName evidence="1">Uncharacterized protein</fullName>
    </submittedName>
</protein>
<dbReference type="EMBL" id="QPJM01000025">
    <property type="protein sequence ID" value="RCW78400.1"/>
    <property type="molecule type" value="Genomic_DNA"/>
</dbReference>
<sequence length="39" mass="4495">MTGPISKLFPVVHKRYSAHLAFEMEGFVAPYQLMAELER</sequence>
<keyword evidence="2" id="KW-1185">Reference proteome</keyword>
<proteinExistence type="predicted"/>
<accession>A0A368YDT3</accession>
<evidence type="ECO:0000313" key="2">
    <source>
        <dbReference type="Proteomes" id="UP000253324"/>
    </source>
</evidence>
<organism evidence="1 2">
    <name type="scientific">Phyllobacterium bourgognense</name>
    <dbReference type="NCBI Taxonomy" id="314236"/>
    <lineage>
        <taxon>Bacteria</taxon>
        <taxon>Pseudomonadati</taxon>
        <taxon>Pseudomonadota</taxon>
        <taxon>Alphaproteobacteria</taxon>
        <taxon>Hyphomicrobiales</taxon>
        <taxon>Phyllobacteriaceae</taxon>
        <taxon>Phyllobacterium</taxon>
    </lineage>
</organism>
<comment type="caution">
    <text evidence="1">The sequence shown here is derived from an EMBL/GenBank/DDBJ whole genome shotgun (WGS) entry which is preliminary data.</text>
</comment>
<dbReference type="AlphaFoldDB" id="A0A368YDT3"/>